<evidence type="ECO:0000313" key="1">
    <source>
        <dbReference type="EMBL" id="OOR89447.1"/>
    </source>
</evidence>
<evidence type="ECO:0000313" key="4">
    <source>
        <dbReference type="Proteomes" id="UP000255279"/>
    </source>
</evidence>
<reference evidence="1 3" key="1">
    <citation type="submission" date="2017-02" db="EMBL/GenBank/DDBJ databases">
        <title>Draft genome sequence of Moraxella caviae CCUG 355 type strain.</title>
        <authorList>
            <person name="Engstrom-Jakobsson H."/>
            <person name="Salva-Serra F."/>
            <person name="Thorell K."/>
            <person name="Gonzales-Siles L."/>
            <person name="Karlsson R."/>
            <person name="Boulund F."/>
            <person name="Engstrand L."/>
            <person name="Moore E."/>
        </authorList>
    </citation>
    <scope>NUCLEOTIDE SEQUENCE [LARGE SCALE GENOMIC DNA]</scope>
    <source>
        <strain evidence="1 3">CCUG 355</strain>
    </source>
</reference>
<gene>
    <name evidence="1" type="ORF">B0181_07155</name>
    <name evidence="2" type="ORF">NCTC10293_00140</name>
</gene>
<name>A0A1T0A190_9GAMM</name>
<protein>
    <submittedName>
        <fullName evidence="1">Uncharacterized protein</fullName>
    </submittedName>
</protein>
<dbReference type="OrthoDB" id="6709940at2"/>
<dbReference type="RefSeq" id="WP_078276818.1">
    <property type="nucleotide sequence ID" value="NZ_MUXU01000039.1"/>
</dbReference>
<dbReference type="Proteomes" id="UP000255279">
    <property type="component" value="Unassembled WGS sequence"/>
</dbReference>
<dbReference type="AlphaFoldDB" id="A0A1T0A190"/>
<proteinExistence type="predicted"/>
<organism evidence="1 3">
    <name type="scientific">Moraxella caviae</name>
    <dbReference type="NCBI Taxonomy" id="34060"/>
    <lineage>
        <taxon>Bacteria</taxon>
        <taxon>Pseudomonadati</taxon>
        <taxon>Pseudomonadota</taxon>
        <taxon>Gammaproteobacteria</taxon>
        <taxon>Moraxellales</taxon>
        <taxon>Moraxellaceae</taxon>
        <taxon>Moraxella</taxon>
    </lineage>
</organism>
<sequence>MSSSTIAIVVVLLVAGFFLGNMFAAKPRAHEVRTADFRLLARQMRLNPRLVARPEWLPRQTSNSHSLKPASTMIAQYSVIDDAWRLPLVRMSRDGFYQPANTATAKSDTAHEQAWQCAIGAEHLPAKMAEFIAQHIPKDVLRSIIGVQFKANSVIIYWHDERYQSDKGVQPLDKGRAQADLNALYDGLVVLATKFIRQ</sequence>
<dbReference type="EMBL" id="MUXU01000039">
    <property type="protein sequence ID" value="OOR89447.1"/>
    <property type="molecule type" value="Genomic_DNA"/>
</dbReference>
<accession>A0A1T0A190</accession>
<evidence type="ECO:0000313" key="2">
    <source>
        <dbReference type="EMBL" id="STZ09830.1"/>
    </source>
</evidence>
<evidence type="ECO:0000313" key="3">
    <source>
        <dbReference type="Proteomes" id="UP000190435"/>
    </source>
</evidence>
<dbReference type="STRING" id="34060.B0181_07155"/>
<keyword evidence="3" id="KW-1185">Reference proteome</keyword>
<reference evidence="2 4" key="2">
    <citation type="submission" date="2018-06" db="EMBL/GenBank/DDBJ databases">
        <authorList>
            <consortium name="Pathogen Informatics"/>
            <person name="Doyle S."/>
        </authorList>
    </citation>
    <scope>NUCLEOTIDE SEQUENCE [LARGE SCALE GENOMIC DNA]</scope>
    <source>
        <strain evidence="2 4">NCTC10293</strain>
    </source>
</reference>
<dbReference type="Proteomes" id="UP000190435">
    <property type="component" value="Unassembled WGS sequence"/>
</dbReference>
<dbReference type="EMBL" id="UGQE01000001">
    <property type="protein sequence ID" value="STZ09830.1"/>
    <property type="molecule type" value="Genomic_DNA"/>
</dbReference>